<gene>
    <name evidence="4" type="ORF">A9Y76_16955</name>
</gene>
<name>A0A192A0X4_9RALS</name>
<dbReference type="STRING" id="190721.ACS15_3582"/>
<keyword evidence="5" id="KW-1185">Reference proteome</keyword>
<dbReference type="Pfam" id="PF13458">
    <property type="entry name" value="Peripla_BP_6"/>
    <property type="match status" value="1"/>
</dbReference>
<proteinExistence type="inferred from homology"/>
<keyword evidence="2" id="KW-0732">Signal</keyword>
<evidence type="ECO:0000313" key="4">
    <source>
        <dbReference type="EMBL" id="ANJ74034.1"/>
    </source>
</evidence>
<dbReference type="PANTHER" id="PTHR47235">
    <property type="entry name" value="BLR6548 PROTEIN"/>
    <property type="match status" value="1"/>
</dbReference>
<evidence type="ECO:0000259" key="3">
    <source>
        <dbReference type="Pfam" id="PF13458"/>
    </source>
</evidence>
<evidence type="ECO:0000256" key="2">
    <source>
        <dbReference type="ARBA" id="ARBA00022729"/>
    </source>
</evidence>
<dbReference type="EMBL" id="CP016022">
    <property type="protein sequence ID" value="ANJ74034.1"/>
    <property type="molecule type" value="Genomic_DNA"/>
</dbReference>
<organism evidence="4 5">
    <name type="scientific">Ralstonia insidiosa</name>
    <dbReference type="NCBI Taxonomy" id="190721"/>
    <lineage>
        <taxon>Bacteria</taxon>
        <taxon>Pseudomonadati</taxon>
        <taxon>Pseudomonadota</taxon>
        <taxon>Betaproteobacteria</taxon>
        <taxon>Burkholderiales</taxon>
        <taxon>Burkholderiaceae</taxon>
        <taxon>Ralstonia</taxon>
    </lineage>
</organism>
<dbReference type="AlphaFoldDB" id="A0A192A0X4"/>
<accession>A0A192A0X4</accession>
<dbReference type="InterPro" id="IPR028082">
    <property type="entry name" value="Peripla_BP_I"/>
</dbReference>
<reference evidence="5" key="1">
    <citation type="submission" date="2016-06" db="EMBL/GenBank/DDBJ databases">
        <authorList>
            <person name="Xu Y."/>
            <person name="Nagy A."/>
            <person name="Yan X."/>
            <person name="Kim S.W."/>
            <person name="Haley B."/>
            <person name="Liu N.T."/>
            <person name="Nou X."/>
        </authorList>
    </citation>
    <scope>NUCLEOTIDE SEQUENCE [LARGE SCALE GENOMIC DNA]</scope>
    <source>
        <strain evidence="5">ATCC 49129</strain>
    </source>
</reference>
<dbReference type="RefSeq" id="WP_064805673.1">
    <property type="nucleotide sequence ID" value="NZ_CP016022.1"/>
</dbReference>
<dbReference type="GeneID" id="61527715"/>
<dbReference type="InterPro" id="IPR028081">
    <property type="entry name" value="Leu-bd"/>
</dbReference>
<protein>
    <submittedName>
        <fullName evidence="4">ABC transporter permease</fullName>
    </submittedName>
</protein>
<dbReference type="Proteomes" id="UP000078572">
    <property type="component" value="Chromosome 1"/>
</dbReference>
<dbReference type="OrthoDB" id="9777352at2"/>
<sequence>MWQTLARRCACAFACATAVVTLTAHAQGNTTFVVGQLVERGGAQADYARDFMAGAKVAFDAANLSGGIKGRRISLIRRDVEQPEAVPQAIDMIERDRVEVLFGVSERLLPALTASAEIARRNVPLLAPLSGATSTSDNVWFIRPDYDHEIVAAHNRLRQFGMRRIALVTTAGFDPQLGARLRNTLAATPPAKGDAAETLDLYTLTGDPGELAARIAPTKPTAIIVAGDTLAYASVGRALAQHGWYGFLVGLSSVNPQVAREILGTGYSGGMLLAQTVPNPAVGNTKITREHIARMKQFLDEPPSGATLSGYIAATYLIQAMNAVGGKAAGAELRRALHTRADVGGFTLDFTRGNRGSEFVDLNYIQGTGN</sequence>
<comment type="similarity">
    <text evidence="1">Belongs to the leucine-binding protein family.</text>
</comment>
<evidence type="ECO:0000256" key="1">
    <source>
        <dbReference type="ARBA" id="ARBA00010062"/>
    </source>
</evidence>
<dbReference type="Gene3D" id="3.40.50.2300">
    <property type="match status" value="2"/>
</dbReference>
<evidence type="ECO:0000313" key="5">
    <source>
        <dbReference type="Proteomes" id="UP000078572"/>
    </source>
</evidence>
<dbReference type="PANTHER" id="PTHR47235:SF1">
    <property type="entry name" value="BLR6548 PROTEIN"/>
    <property type="match status" value="1"/>
</dbReference>
<feature type="domain" description="Leucine-binding protein" evidence="3">
    <location>
        <begin position="34"/>
        <end position="346"/>
    </location>
</feature>
<dbReference type="SUPFAM" id="SSF53822">
    <property type="entry name" value="Periplasmic binding protein-like I"/>
    <property type="match status" value="1"/>
</dbReference>